<protein>
    <recommendedName>
        <fullName evidence="5">N-acetyl-gamma-glutamyl-phosphate reductase</fullName>
        <shortName evidence="5">AGPR</shortName>
        <ecNumber evidence="5">1.2.1.38</ecNumber>
    </recommendedName>
    <alternativeName>
        <fullName evidence="5">N-acetyl-glutamate semialdehyde dehydrogenase</fullName>
        <shortName evidence="5">NAGSA dehydrogenase</shortName>
    </alternativeName>
</protein>
<dbReference type="RefSeq" id="WP_379321280.1">
    <property type="nucleotide sequence ID" value="NZ_JBHTLM010000021.1"/>
</dbReference>
<dbReference type="Pfam" id="PF22698">
    <property type="entry name" value="Semialdhyde_dhC_1"/>
    <property type="match status" value="1"/>
</dbReference>
<feature type="active site" evidence="5 6">
    <location>
        <position position="165"/>
    </location>
</feature>
<keyword evidence="1 5" id="KW-0055">Arginine biosynthesis</keyword>
<evidence type="ECO:0000259" key="7">
    <source>
        <dbReference type="SMART" id="SM00859"/>
    </source>
</evidence>
<dbReference type="CDD" id="cd17895">
    <property type="entry name" value="AGPR_1_N"/>
    <property type="match status" value="1"/>
</dbReference>
<dbReference type="EC" id="1.2.1.38" evidence="5"/>
<dbReference type="InterPro" id="IPR000534">
    <property type="entry name" value="Semialdehyde_DH_NAD-bd"/>
</dbReference>
<comment type="similarity">
    <text evidence="5">Belongs to the NAGSA dehydrogenase family. Type 1 subfamily.</text>
</comment>
<dbReference type="GO" id="GO:0003942">
    <property type="term" value="F:N-acetyl-gamma-glutamyl-phosphate reductase activity"/>
    <property type="evidence" value="ECO:0007669"/>
    <property type="project" value="UniProtKB-EC"/>
</dbReference>
<keyword evidence="3 5" id="KW-0521">NADP</keyword>
<dbReference type="SUPFAM" id="SSF51735">
    <property type="entry name" value="NAD(P)-binding Rossmann-fold domains"/>
    <property type="match status" value="1"/>
</dbReference>
<dbReference type="InterPro" id="IPR036291">
    <property type="entry name" value="NAD(P)-bd_dom_sf"/>
</dbReference>
<dbReference type="Gene3D" id="3.30.360.10">
    <property type="entry name" value="Dihydrodipicolinate Reductase, domain 2"/>
    <property type="match status" value="1"/>
</dbReference>
<reference evidence="9" key="1">
    <citation type="journal article" date="2019" name="Int. J. Syst. Evol. Microbiol.">
        <title>The Global Catalogue of Microorganisms (GCM) 10K type strain sequencing project: providing services to taxonomists for standard genome sequencing and annotation.</title>
        <authorList>
            <consortium name="The Broad Institute Genomics Platform"/>
            <consortium name="The Broad Institute Genome Sequencing Center for Infectious Disease"/>
            <person name="Wu L."/>
            <person name="Ma J."/>
        </authorList>
    </citation>
    <scope>NUCLEOTIDE SEQUENCE [LARGE SCALE GENOMIC DNA]</scope>
    <source>
        <strain evidence="9">CCUG 59189</strain>
    </source>
</reference>
<evidence type="ECO:0000256" key="2">
    <source>
        <dbReference type="ARBA" id="ARBA00022605"/>
    </source>
</evidence>
<dbReference type="Proteomes" id="UP001597262">
    <property type="component" value="Unassembled WGS sequence"/>
</dbReference>
<name>A0ABW3S477_9BACL</name>
<dbReference type="PROSITE" id="PS01224">
    <property type="entry name" value="ARGC"/>
    <property type="match status" value="1"/>
</dbReference>
<comment type="pathway">
    <text evidence="5">Amino-acid biosynthesis; L-arginine biosynthesis; N(2)-acetyl-L-ornithine from L-glutamate: step 3/4.</text>
</comment>
<proteinExistence type="inferred from homology"/>
<dbReference type="NCBIfam" id="TIGR01850">
    <property type="entry name" value="argC"/>
    <property type="match status" value="1"/>
</dbReference>
<evidence type="ECO:0000256" key="5">
    <source>
        <dbReference type="HAMAP-Rule" id="MF_00150"/>
    </source>
</evidence>
<evidence type="ECO:0000313" key="9">
    <source>
        <dbReference type="Proteomes" id="UP001597262"/>
    </source>
</evidence>
<dbReference type="InterPro" id="IPR023013">
    <property type="entry name" value="AGPR_AS"/>
</dbReference>
<evidence type="ECO:0000256" key="1">
    <source>
        <dbReference type="ARBA" id="ARBA00022571"/>
    </source>
</evidence>
<dbReference type="Gene3D" id="3.40.50.720">
    <property type="entry name" value="NAD(P)-binding Rossmann-like Domain"/>
    <property type="match status" value="1"/>
</dbReference>
<evidence type="ECO:0000256" key="6">
    <source>
        <dbReference type="PROSITE-ProRule" id="PRU10010"/>
    </source>
</evidence>
<accession>A0ABW3S477</accession>
<comment type="catalytic activity">
    <reaction evidence="5">
        <text>N-acetyl-L-glutamate 5-semialdehyde + phosphate + NADP(+) = N-acetyl-L-glutamyl 5-phosphate + NADPH + H(+)</text>
        <dbReference type="Rhea" id="RHEA:21588"/>
        <dbReference type="ChEBI" id="CHEBI:15378"/>
        <dbReference type="ChEBI" id="CHEBI:29123"/>
        <dbReference type="ChEBI" id="CHEBI:43474"/>
        <dbReference type="ChEBI" id="CHEBI:57783"/>
        <dbReference type="ChEBI" id="CHEBI:57936"/>
        <dbReference type="ChEBI" id="CHEBI:58349"/>
        <dbReference type="EC" id="1.2.1.38"/>
    </reaction>
</comment>
<dbReference type="InterPro" id="IPR050085">
    <property type="entry name" value="AGPR"/>
</dbReference>
<evidence type="ECO:0000256" key="3">
    <source>
        <dbReference type="ARBA" id="ARBA00022857"/>
    </source>
</evidence>
<dbReference type="PANTHER" id="PTHR32338">
    <property type="entry name" value="N-ACETYL-GAMMA-GLUTAMYL-PHOSPHATE REDUCTASE, CHLOROPLASTIC-RELATED-RELATED"/>
    <property type="match status" value="1"/>
</dbReference>
<dbReference type="PANTHER" id="PTHR32338:SF10">
    <property type="entry name" value="N-ACETYL-GAMMA-GLUTAMYL-PHOSPHATE REDUCTASE, CHLOROPLASTIC-RELATED"/>
    <property type="match status" value="1"/>
</dbReference>
<comment type="subcellular location">
    <subcellularLocation>
        <location evidence="5">Cytoplasm</location>
    </subcellularLocation>
</comment>
<gene>
    <name evidence="5 8" type="primary">argC</name>
    <name evidence="8" type="ORF">ACFQ3W_21420</name>
</gene>
<keyword evidence="5" id="KW-0963">Cytoplasm</keyword>
<dbReference type="SUPFAM" id="SSF55347">
    <property type="entry name" value="Glyceraldehyde-3-phosphate dehydrogenase-like, C-terminal domain"/>
    <property type="match status" value="1"/>
</dbReference>
<keyword evidence="2 5" id="KW-0028">Amino-acid biosynthesis</keyword>
<feature type="domain" description="Semialdehyde dehydrogenase NAD-binding" evidence="7">
    <location>
        <begin position="18"/>
        <end position="157"/>
    </location>
</feature>
<organism evidence="8 9">
    <name type="scientific">Paenibacillus puldeungensis</name>
    <dbReference type="NCBI Taxonomy" id="696536"/>
    <lineage>
        <taxon>Bacteria</taxon>
        <taxon>Bacillati</taxon>
        <taxon>Bacillota</taxon>
        <taxon>Bacilli</taxon>
        <taxon>Bacillales</taxon>
        <taxon>Paenibacillaceae</taxon>
        <taxon>Paenibacillus</taxon>
    </lineage>
</organism>
<dbReference type="SMART" id="SM00859">
    <property type="entry name" value="Semialdhyde_dh"/>
    <property type="match status" value="1"/>
</dbReference>
<evidence type="ECO:0000256" key="4">
    <source>
        <dbReference type="ARBA" id="ARBA00023002"/>
    </source>
</evidence>
<comment type="caution">
    <text evidence="8">The sequence shown here is derived from an EMBL/GenBank/DDBJ whole genome shotgun (WGS) entry which is preliminary data.</text>
</comment>
<dbReference type="InterPro" id="IPR058924">
    <property type="entry name" value="AGPR_dimerisation_dom"/>
</dbReference>
<comment type="function">
    <text evidence="5">Catalyzes the NADPH-dependent reduction of N-acetyl-5-glutamyl phosphate to yield N-acetyl-L-glutamate 5-semialdehyde.</text>
</comment>
<dbReference type="InterPro" id="IPR000706">
    <property type="entry name" value="AGPR_type-1"/>
</dbReference>
<keyword evidence="9" id="KW-1185">Reference proteome</keyword>
<sequence>MYAAVESEVWLVNGEKIKVAIVGSTGYGGVELIRFLWGHPRVEITSVISASSAGSLLTEGFPHLSEIVVQTLDGVDPAEIAAKADVVFTATPSGVSGKLVPELLEAGLKVIDLSGDFRIKDGSVYETWYKHTAPENGLLEKAVYGLSEIYDKKVEGAGLISNPGCYSTATLLGLIPVLDAGWIDPASIIIDAKSGVSGAGRGTSLMTHYAEINENLKAYKVNKHQHIPEIEQTLSWVAGKPVTVTFTTHLVPMTRGIMCTTYASLLGTYTEGDLIELYRGFYKGRPFVRVREKGIWPATKEVFGSNYCDIGFAADSRTGRLTIISVIDNIVKGAAGQAIQNLNLMMGWDETTGLKLSPVYP</sequence>
<dbReference type="Pfam" id="PF01118">
    <property type="entry name" value="Semialdhyde_dh"/>
    <property type="match status" value="1"/>
</dbReference>
<dbReference type="EMBL" id="JBHTLM010000021">
    <property type="protein sequence ID" value="MFD1178841.1"/>
    <property type="molecule type" value="Genomic_DNA"/>
</dbReference>
<dbReference type="CDD" id="cd23934">
    <property type="entry name" value="AGPR_1_C"/>
    <property type="match status" value="1"/>
</dbReference>
<evidence type="ECO:0000313" key="8">
    <source>
        <dbReference type="EMBL" id="MFD1178841.1"/>
    </source>
</evidence>
<dbReference type="HAMAP" id="MF_00150">
    <property type="entry name" value="ArgC_type1"/>
    <property type="match status" value="1"/>
</dbReference>
<keyword evidence="4 5" id="KW-0560">Oxidoreductase</keyword>